<evidence type="ECO:0000259" key="9">
    <source>
        <dbReference type="PROSITE" id="PS51873"/>
    </source>
</evidence>
<dbReference type="InterPro" id="IPR002867">
    <property type="entry name" value="IBR_dom"/>
</dbReference>
<reference evidence="10 11" key="1">
    <citation type="journal article" date="2020" name="Microbiol. Resour. Announc.">
        <title>Draft Genome Sequence of a Cladosporium Species Isolated from the Mesophotic Ascidian Didemnum maculosum.</title>
        <authorList>
            <person name="Gioti A."/>
            <person name="Siaperas R."/>
            <person name="Nikolaivits E."/>
            <person name="Le Goff G."/>
            <person name="Ouazzani J."/>
            <person name="Kotoulas G."/>
            <person name="Topakas E."/>
        </authorList>
    </citation>
    <scope>NUCLEOTIDE SEQUENCE [LARGE SCALE GENOMIC DNA]</scope>
    <source>
        <strain evidence="10 11">TM138-S3</strain>
    </source>
</reference>
<dbReference type="RefSeq" id="XP_069231138.1">
    <property type="nucleotide sequence ID" value="XM_069372000.1"/>
</dbReference>
<dbReference type="Gene3D" id="1.20.120.1750">
    <property type="match status" value="1"/>
</dbReference>
<keyword evidence="5" id="KW-0677">Repeat</keyword>
<dbReference type="InterPro" id="IPR013083">
    <property type="entry name" value="Znf_RING/FYVE/PHD"/>
</dbReference>
<comment type="caution">
    <text evidence="10">The sequence shown here is derived from an EMBL/GenBank/DDBJ whole genome shotgun (WGS) entry which is preliminary data.</text>
</comment>
<evidence type="ECO:0000256" key="6">
    <source>
        <dbReference type="ARBA" id="ARBA00022771"/>
    </source>
</evidence>
<dbReference type="PROSITE" id="PS51873">
    <property type="entry name" value="TRIAD"/>
    <property type="match status" value="1"/>
</dbReference>
<dbReference type="GO" id="GO:0008270">
    <property type="term" value="F:zinc ion binding"/>
    <property type="evidence" value="ECO:0007669"/>
    <property type="project" value="UniProtKB-KW"/>
</dbReference>
<dbReference type="SUPFAM" id="SSF57850">
    <property type="entry name" value="RING/U-box"/>
    <property type="match status" value="3"/>
</dbReference>
<dbReference type="InterPro" id="IPR044066">
    <property type="entry name" value="TRIAD_supradom"/>
</dbReference>
<keyword evidence="3" id="KW-0808">Transferase</keyword>
<keyword evidence="4" id="KW-0479">Metal-binding</keyword>
<evidence type="ECO:0000256" key="4">
    <source>
        <dbReference type="ARBA" id="ARBA00022723"/>
    </source>
</evidence>
<evidence type="ECO:0000256" key="8">
    <source>
        <dbReference type="ARBA" id="ARBA00022833"/>
    </source>
</evidence>
<dbReference type="PANTHER" id="PTHR11685">
    <property type="entry name" value="RBR FAMILY RING FINGER AND IBR DOMAIN-CONTAINING"/>
    <property type="match status" value="1"/>
</dbReference>
<protein>
    <recommendedName>
        <fullName evidence="2">RBR-type E3 ubiquitin transferase</fullName>
        <ecNumber evidence="2">2.3.2.31</ecNumber>
    </recommendedName>
</protein>
<dbReference type="Gene3D" id="3.30.40.10">
    <property type="entry name" value="Zinc/RING finger domain, C3HC4 (zinc finger)"/>
    <property type="match status" value="1"/>
</dbReference>
<keyword evidence="7" id="KW-0833">Ubl conjugation pathway</keyword>
<name>A0AB34KXI9_9PEZI</name>
<dbReference type="Pfam" id="PF01485">
    <property type="entry name" value="IBR"/>
    <property type="match status" value="1"/>
</dbReference>
<gene>
    <name evidence="10" type="ORF">WHR41_03394</name>
</gene>
<dbReference type="CDD" id="cd20336">
    <property type="entry name" value="Rcat_RBR"/>
    <property type="match status" value="1"/>
</dbReference>
<sequence length="286" mass="32279">MASAPSTPADSSTITTLPRKRRRIDDDANENALRSVKRAIGRKECSVCAEDVARNQFPKVPHATTVATEQHASNVCFKCWRQHLQAEVESKEAESLACPQCSKALDQSEVKKLASSFTYREYLDKAAKKCMQDEEEFHACPNAACSWGAFFAKDDGNVFICQECNARYCMSCNVPFHEGQTCEQYVSSQRRAEEEDASIAAVARISRPCPHCGISIDKYTGCDHVTCQRCRHEFCWECFRPYRGARGIFRAGNTAHTVNCRYYPNNLPNLRLAEVEEESEESEEDE</sequence>
<comment type="catalytic activity">
    <reaction evidence="1">
        <text>[E2 ubiquitin-conjugating enzyme]-S-ubiquitinyl-L-cysteine + [acceptor protein]-L-lysine = [E2 ubiquitin-conjugating enzyme]-L-cysteine + [acceptor protein]-N(6)-ubiquitinyl-L-lysine.</text>
        <dbReference type="EC" id="2.3.2.31"/>
    </reaction>
</comment>
<organism evidence="10 11">
    <name type="scientific">Cladosporium halotolerans</name>
    <dbReference type="NCBI Taxonomy" id="1052096"/>
    <lineage>
        <taxon>Eukaryota</taxon>
        <taxon>Fungi</taxon>
        <taxon>Dikarya</taxon>
        <taxon>Ascomycota</taxon>
        <taxon>Pezizomycotina</taxon>
        <taxon>Dothideomycetes</taxon>
        <taxon>Dothideomycetidae</taxon>
        <taxon>Cladosporiales</taxon>
        <taxon>Cladosporiaceae</taxon>
        <taxon>Cladosporium</taxon>
    </lineage>
</organism>
<keyword evidence="6" id="KW-0863">Zinc-finger</keyword>
<evidence type="ECO:0000256" key="5">
    <source>
        <dbReference type="ARBA" id="ARBA00022737"/>
    </source>
</evidence>
<dbReference type="EMBL" id="JAAQHG020000008">
    <property type="protein sequence ID" value="KAL1588033.1"/>
    <property type="molecule type" value="Genomic_DNA"/>
</dbReference>
<dbReference type="EC" id="2.3.2.31" evidence="2"/>
<accession>A0AB34KXI9</accession>
<evidence type="ECO:0000256" key="3">
    <source>
        <dbReference type="ARBA" id="ARBA00022679"/>
    </source>
</evidence>
<dbReference type="GO" id="GO:0061630">
    <property type="term" value="F:ubiquitin protein ligase activity"/>
    <property type="evidence" value="ECO:0007669"/>
    <property type="project" value="UniProtKB-EC"/>
</dbReference>
<dbReference type="SMART" id="SM00647">
    <property type="entry name" value="IBR"/>
    <property type="match status" value="2"/>
</dbReference>
<keyword evidence="11" id="KW-1185">Reference proteome</keyword>
<evidence type="ECO:0000313" key="10">
    <source>
        <dbReference type="EMBL" id="KAL1588033.1"/>
    </source>
</evidence>
<feature type="domain" description="RING-type" evidence="9">
    <location>
        <begin position="41"/>
        <end position="269"/>
    </location>
</feature>
<evidence type="ECO:0000313" key="11">
    <source>
        <dbReference type="Proteomes" id="UP000803884"/>
    </source>
</evidence>
<dbReference type="GeneID" id="96004838"/>
<dbReference type="GO" id="GO:0016567">
    <property type="term" value="P:protein ubiquitination"/>
    <property type="evidence" value="ECO:0007669"/>
    <property type="project" value="InterPro"/>
</dbReference>
<proteinExistence type="predicted"/>
<dbReference type="InterPro" id="IPR031127">
    <property type="entry name" value="E3_UB_ligase_RBR"/>
</dbReference>
<dbReference type="CDD" id="cd20335">
    <property type="entry name" value="BRcat_RBR"/>
    <property type="match status" value="1"/>
</dbReference>
<keyword evidence="8" id="KW-0862">Zinc</keyword>
<evidence type="ECO:0000256" key="1">
    <source>
        <dbReference type="ARBA" id="ARBA00001798"/>
    </source>
</evidence>
<dbReference type="Pfam" id="PF22191">
    <property type="entry name" value="IBR_1"/>
    <property type="match status" value="1"/>
</dbReference>
<evidence type="ECO:0000256" key="7">
    <source>
        <dbReference type="ARBA" id="ARBA00022786"/>
    </source>
</evidence>
<evidence type="ECO:0000256" key="2">
    <source>
        <dbReference type="ARBA" id="ARBA00012251"/>
    </source>
</evidence>
<dbReference type="AlphaFoldDB" id="A0AB34KXI9"/>
<dbReference type="Proteomes" id="UP000803884">
    <property type="component" value="Unassembled WGS sequence"/>
</dbReference>